<dbReference type="PROSITE" id="PS50056">
    <property type="entry name" value="TYR_PHOSPHATASE_2"/>
    <property type="match status" value="1"/>
</dbReference>
<evidence type="ECO:0000259" key="1">
    <source>
        <dbReference type="PROSITE" id="PS50054"/>
    </source>
</evidence>
<sequence>MSLLERIQSKKQSLRPVDVNIMLENGMEVVERRSSDGSFVRIEEPQTSNGCADESTNAQVSNRQRKKIEYKRRLGFVVDEKPDLQLARITDNIFLGSQDIAAELNLLKAVSITHIINCATGVKNSFPKHFEYLNLEILDLPDSKLEDYSEKVLEFLSRAFEAKGRVFVHCNAGISRAPSIVIMYLIHQGMQFNEAFALVKSRRTGVRPNPGFLHQLQELKKS</sequence>
<dbReference type="SUPFAM" id="SSF52799">
    <property type="entry name" value="(Phosphotyrosine protein) phosphatases II"/>
    <property type="match status" value="1"/>
</dbReference>
<keyword evidence="3" id="KW-1185">Reference proteome</keyword>
<feature type="domain" description="Tyrosine specific protein phosphatases" evidence="2">
    <location>
        <begin position="146"/>
        <end position="206"/>
    </location>
</feature>
<dbReference type="Proteomes" id="UP000887575">
    <property type="component" value="Unassembled WGS sequence"/>
</dbReference>
<reference evidence="4" key="1">
    <citation type="submission" date="2024-02" db="UniProtKB">
        <authorList>
            <consortium name="WormBaseParasite"/>
        </authorList>
    </citation>
    <scope>IDENTIFICATION</scope>
</reference>
<dbReference type="PROSITE" id="PS50054">
    <property type="entry name" value="TYR_PHOSPHATASE_DUAL"/>
    <property type="match status" value="1"/>
</dbReference>
<dbReference type="GO" id="GO:0005737">
    <property type="term" value="C:cytoplasm"/>
    <property type="evidence" value="ECO:0007669"/>
    <property type="project" value="TreeGrafter"/>
</dbReference>
<dbReference type="PANTHER" id="PTHR46377:SF1">
    <property type="entry name" value="DUAL SPECIFICITY PROTEIN PHOSPHATASE 19"/>
    <property type="match status" value="1"/>
</dbReference>
<dbReference type="InterPro" id="IPR020422">
    <property type="entry name" value="TYR_PHOSPHATASE_DUAL_dom"/>
</dbReference>
<dbReference type="Gene3D" id="3.90.190.10">
    <property type="entry name" value="Protein tyrosine phosphatase superfamily"/>
    <property type="match status" value="1"/>
</dbReference>
<dbReference type="AlphaFoldDB" id="A0AAF3EBE1"/>
<feature type="domain" description="Tyrosine-protein phosphatase" evidence="1">
    <location>
        <begin position="85"/>
        <end position="222"/>
    </location>
</feature>
<dbReference type="PRINTS" id="PR01908">
    <property type="entry name" value="ADSPHPHTASE"/>
</dbReference>
<dbReference type="InterPro" id="IPR000340">
    <property type="entry name" value="Dual-sp_phosphatase_cat-dom"/>
</dbReference>
<dbReference type="CDD" id="cd14498">
    <property type="entry name" value="DSP"/>
    <property type="match status" value="1"/>
</dbReference>
<evidence type="ECO:0000313" key="3">
    <source>
        <dbReference type="Proteomes" id="UP000887575"/>
    </source>
</evidence>
<evidence type="ECO:0000259" key="2">
    <source>
        <dbReference type="PROSITE" id="PS50056"/>
    </source>
</evidence>
<proteinExistence type="predicted"/>
<accession>A0AAF3EBE1</accession>
<dbReference type="InterPro" id="IPR029021">
    <property type="entry name" value="Prot-tyrosine_phosphatase-like"/>
</dbReference>
<evidence type="ECO:0000313" key="4">
    <source>
        <dbReference type="WBParaSite" id="MBELARI_LOCUS11255"/>
    </source>
</evidence>
<organism evidence="3 4">
    <name type="scientific">Mesorhabditis belari</name>
    <dbReference type="NCBI Taxonomy" id="2138241"/>
    <lineage>
        <taxon>Eukaryota</taxon>
        <taxon>Metazoa</taxon>
        <taxon>Ecdysozoa</taxon>
        <taxon>Nematoda</taxon>
        <taxon>Chromadorea</taxon>
        <taxon>Rhabditida</taxon>
        <taxon>Rhabditina</taxon>
        <taxon>Rhabditomorpha</taxon>
        <taxon>Rhabditoidea</taxon>
        <taxon>Rhabditidae</taxon>
        <taxon>Mesorhabditinae</taxon>
        <taxon>Mesorhabditis</taxon>
    </lineage>
</organism>
<name>A0AAF3EBE1_9BILA</name>
<dbReference type="WBParaSite" id="MBELARI_LOCUS11255">
    <property type="protein sequence ID" value="MBELARI_LOCUS11255"/>
    <property type="gene ID" value="MBELARI_LOCUS11255"/>
</dbReference>
<dbReference type="Pfam" id="PF00782">
    <property type="entry name" value="DSPc"/>
    <property type="match status" value="1"/>
</dbReference>
<dbReference type="SMART" id="SM00195">
    <property type="entry name" value="DSPc"/>
    <property type="match status" value="1"/>
</dbReference>
<dbReference type="GO" id="GO:0008579">
    <property type="term" value="F:JUN kinase phosphatase activity"/>
    <property type="evidence" value="ECO:0007669"/>
    <property type="project" value="TreeGrafter"/>
</dbReference>
<protein>
    <submittedName>
        <fullName evidence="4">Dual specificity protein phosphatase 19</fullName>
    </submittedName>
</protein>
<dbReference type="InterPro" id="IPR000387">
    <property type="entry name" value="Tyr_Pase_dom"/>
</dbReference>
<dbReference type="PANTHER" id="PTHR46377">
    <property type="entry name" value="DUAL SPECIFICITY PROTEIN PHOSPHATASE 19"/>
    <property type="match status" value="1"/>
</dbReference>